<proteinExistence type="predicted"/>
<protein>
    <submittedName>
        <fullName evidence="1">Uncharacterized protein</fullName>
    </submittedName>
</protein>
<accession>A0ACC2LBV3</accession>
<dbReference type="EMBL" id="CM056815">
    <property type="protein sequence ID" value="KAJ8630930.1"/>
    <property type="molecule type" value="Genomic_DNA"/>
</dbReference>
<evidence type="ECO:0000313" key="2">
    <source>
        <dbReference type="Proteomes" id="UP001234297"/>
    </source>
</evidence>
<name>A0ACC2LBV3_PERAE</name>
<organism evidence="1 2">
    <name type="scientific">Persea americana</name>
    <name type="common">Avocado</name>
    <dbReference type="NCBI Taxonomy" id="3435"/>
    <lineage>
        <taxon>Eukaryota</taxon>
        <taxon>Viridiplantae</taxon>
        <taxon>Streptophyta</taxon>
        <taxon>Embryophyta</taxon>
        <taxon>Tracheophyta</taxon>
        <taxon>Spermatophyta</taxon>
        <taxon>Magnoliopsida</taxon>
        <taxon>Magnoliidae</taxon>
        <taxon>Laurales</taxon>
        <taxon>Lauraceae</taxon>
        <taxon>Persea</taxon>
    </lineage>
</organism>
<keyword evidence="2" id="KW-1185">Reference proteome</keyword>
<gene>
    <name evidence="1" type="ORF">MRB53_024253</name>
</gene>
<dbReference type="Proteomes" id="UP001234297">
    <property type="component" value="Chromosome 7"/>
</dbReference>
<comment type="caution">
    <text evidence="1">The sequence shown here is derived from an EMBL/GenBank/DDBJ whole genome shotgun (WGS) entry which is preliminary data.</text>
</comment>
<sequence length="1207" mass="125375">MATSYDRGIGGKLRKRPFRRPSTPYDRPPTTLPNPSNSDQRNWVSKLIDPASRIISGSAARLFSLVFRKRLPAPAPLPEANLEPRNELPGEVCTNPSGAKEQGNGEGENQKHSFESSGINEIEQLLKQKTFTRVEFERLIELLRSRTVNLPKDHENKRTEPSISQLVAAQARDEQLIPAQENRGESRISTPTGGFLVPEEEAATLADIAKAYMGSRPSKLSPSSLGFRSQILREDPPLLNIVPSALRSPNMLRAPRSSRHFSGVPQLSESLYMTPRPLRRSAIYSMARSPYTKSHSIAIHKGTEPSDDAYAGSLQSHWTRVDKTLNGGKQVLKRTRSVLDDDSGSVGPMRKIRQKSGLTSPSMYNVPGSPLPSPRTPVGSYSVWGSISKMQKPLSLDGPKLQAAENGAYKLSTTSSAFVPNQSSKIAMKIMQQLDKLVPSPSEKLSESKVAIAPNELNLDMSNGRPFKSTENKHSPRLQNAQHSGTLEGVSGTQLPASGNSVSEKQERIEANGPVKNIDIGIRSSSVADSVKNTVIGTLSDARPVDSVILGFSSNLPLNERAFQMSASGDVVELEDDNCSSKITSTSHAAEKVEPESYISECKTIVAKTVKVEKRVASSEQKPAVAENKAADTVSRSADCSIVPSIDAGFASTITSAADSVKPTPPMPPQLSSLFNKSTPKEQPVMTMFGSKSTKKGPAFTFSSTSNNINGASGTKSIDSNCGMMKSTATEDTNPPEAIGSGKNEKNLNGRDPKKSSENAITGISTSATPKIFSFGVSTNSNQSNGSLTTAPLFSVSAAPEAPIFGSSASLTFHGSGAATSGCSSSSPMSTAVPVFSASSAFKFGAADSSAATSTTATSSLVSADSELKTKRASLLSSTMGSSVLASTAASTHTTSSVFSFGASVSSSCTTSSFSASNLSQSSTFGATVGSAFGTAIGITPFMQSQFGSSSTPTFGLSGTSSGAAGSPFGSSSSSSKLFSSGSGSGLSSSMSSSASTGSFGSGAGFSFAPASMTASTSSFSFGFRQSTSIFGSGVGSTASATGFTFGVSSAASGSTPLTFGSPFGASSGSLFSFTSAAATTSASTSLSQAQPVFGTKNPAVKFGSASRVNDQIIEDSMAVDRVQASAPVTPPLAGPSSPSSSLNFGFGSAAAPTIGPSAFQFGGHQNTATPQSPSTFPGGGFSVGSGGTDKSNRRIVKIKRDKHRKK</sequence>
<evidence type="ECO:0000313" key="1">
    <source>
        <dbReference type="EMBL" id="KAJ8630930.1"/>
    </source>
</evidence>
<reference evidence="1 2" key="1">
    <citation type="journal article" date="2022" name="Hortic Res">
        <title>A haplotype resolved chromosomal level avocado genome allows analysis of novel avocado genes.</title>
        <authorList>
            <person name="Nath O."/>
            <person name="Fletcher S.J."/>
            <person name="Hayward A."/>
            <person name="Shaw L.M."/>
            <person name="Masouleh A.K."/>
            <person name="Furtado A."/>
            <person name="Henry R.J."/>
            <person name="Mitter N."/>
        </authorList>
    </citation>
    <scope>NUCLEOTIDE SEQUENCE [LARGE SCALE GENOMIC DNA]</scope>
    <source>
        <strain evidence="2">cv. Hass</strain>
    </source>
</reference>